<dbReference type="Gene3D" id="3.40.50.1700">
    <property type="entry name" value="Glycoside hydrolase family 3 C-terminal domain"/>
    <property type="match status" value="1"/>
</dbReference>
<protein>
    <submittedName>
        <fullName evidence="5">Glycosyl hydrolase</fullName>
    </submittedName>
</protein>
<dbReference type="Pfam" id="PF00933">
    <property type="entry name" value="Glyco_hydro_3"/>
    <property type="match status" value="1"/>
</dbReference>
<dbReference type="OrthoDB" id="9805821at2"/>
<reference evidence="5 6" key="1">
    <citation type="submission" date="2017-03" db="EMBL/GenBank/DDBJ databases">
        <title>Draft Genome sequence of Marispirochaeta sp. strain JC444.</title>
        <authorList>
            <person name="Shivani Y."/>
            <person name="Subhash Y."/>
            <person name="Sasikala C."/>
            <person name="Ramana C."/>
        </authorList>
    </citation>
    <scope>NUCLEOTIDE SEQUENCE [LARGE SCALE GENOMIC DNA]</scope>
    <source>
        <strain evidence="5 6">JC444</strain>
    </source>
</reference>
<dbReference type="RefSeq" id="WP_083053073.1">
    <property type="nucleotide sequence ID" value="NZ_MWQY01000040.1"/>
</dbReference>
<dbReference type="PANTHER" id="PTHR42721">
    <property type="entry name" value="SUGAR HYDROLASE-RELATED"/>
    <property type="match status" value="1"/>
</dbReference>
<dbReference type="SMART" id="SM01217">
    <property type="entry name" value="Fn3_like"/>
    <property type="match status" value="1"/>
</dbReference>
<dbReference type="AlphaFoldDB" id="A0A1Y1RTY2"/>
<dbReference type="InterPro" id="IPR036962">
    <property type="entry name" value="Glyco_hydro_3_N_sf"/>
</dbReference>
<sequence>MKEKPAYKDESLSFEERARDLVSRMTLEEKASQTRYNSPAIPRLEIPAYNWWNEALHGVARAGVATMFPQAIAMASTFDEELLFRVADVISTEGRAKYHEFQRQNDHGIYKGLTFWSPNINIFRDPRWGRGHETYGEDPYLTGRLGVAFIRGLQGADKKYLKSAACAKHFAVHSGPEAERHSFNAVASPKDIRETYLPAFRDAVKEAGVESVMGAYNRTNGEPCCGSPTLLQKILREEWGFKGHVVSDCWAIKDFHEDHKITKTPSESIALAMNNGCDLNCGHMYMHLMDACKEGLVPEEAIDRAVTRLMLTRMKLGMFDDPGHVPFASTPYEVNDCREHRDFALEVSGQSLVLLKNEKKLLPLDRKSIKSIAVIGPNADNEEAMKANYCGTPSHMVTVLRGIQQAVEPDTRVYYAEGCHLYANRIEKRAEPKDRLAEAVAAAQRADVAVVCLGLDPTIEGEEIHIIEGEAAGPGGAEEIPRGDKKDLKLPGQQQELLEAVCSTGKPVILVLLTGSALALTWADEQVPAILLGWYPGAEGGQAIASMIFGDYSPSGRLPVTFYRSTEDLPDFRDYSMINRTYRYMTGEALYPFGYGLSYSSFEYSALTLEKDAIEVGDRLECRVRVKNTGSFESGETVQLYLRDLEAGTRVPRWELKGVRKLKLKPGEESEVSFTLAPRLMTMIDDEGRRILEPGKFQVYIGGSQPDRRSIVLTGIEPLSAVFEVRGEAREYDY</sequence>
<organism evidence="5 6">
    <name type="scientific">Marispirochaeta aestuarii</name>
    <dbReference type="NCBI Taxonomy" id="1963862"/>
    <lineage>
        <taxon>Bacteria</taxon>
        <taxon>Pseudomonadati</taxon>
        <taxon>Spirochaetota</taxon>
        <taxon>Spirochaetia</taxon>
        <taxon>Spirochaetales</taxon>
        <taxon>Spirochaetaceae</taxon>
        <taxon>Marispirochaeta</taxon>
    </lineage>
</organism>
<comment type="caution">
    <text evidence="5">The sequence shown here is derived from an EMBL/GenBank/DDBJ whole genome shotgun (WGS) entry which is preliminary data.</text>
</comment>
<evidence type="ECO:0000256" key="3">
    <source>
        <dbReference type="ARBA" id="ARBA00022801"/>
    </source>
</evidence>
<comment type="similarity">
    <text evidence="1">Belongs to the glycosyl hydrolase 3 family.</text>
</comment>
<evidence type="ECO:0000256" key="2">
    <source>
        <dbReference type="ARBA" id="ARBA00022729"/>
    </source>
</evidence>
<dbReference type="SUPFAM" id="SSF52279">
    <property type="entry name" value="Beta-D-glucan exohydrolase, C-terminal domain"/>
    <property type="match status" value="1"/>
</dbReference>
<feature type="domain" description="Fibronectin type III-like" evidence="4">
    <location>
        <begin position="636"/>
        <end position="705"/>
    </location>
</feature>
<evidence type="ECO:0000313" key="5">
    <source>
        <dbReference type="EMBL" id="ORC29875.1"/>
    </source>
</evidence>
<accession>A0A1Y1RTY2</accession>
<dbReference type="InterPro" id="IPR044993">
    <property type="entry name" value="BXL"/>
</dbReference>
<dbReference type="GO" id="GO:0009044">
    <property type="term" value="F:xylan 1,4-beta-xylosidase activity"/>
    <property type="evidence" value="ECO:0007669"/>
    <property type="project" value="InterPro"/>
</dbReference>
<dbReference type="InterPro" id="IPR002772">
    <property type="entry name" value="Glyco_hydro_3_C"/>
</dbReference>
<dbReference type="InterPro" id="IPR013783">
    <property type="entry name" value="Ig-like_fold"/>
</dbReference>
<gene>
    <name evidence="5" type="ORF">B4O97_18855</name>
</gene>
<dbReference type="PANTHER" id="PTHR42721:SF3">
    <property type="entry name" value="BETA-D-XYLOSIDASE 5-RELATED"/>
    <property type="match status" value="1"/>
</dbReference>
<evidence type="ECO:0000259" key="4">
    <source>
        <dbReference type="SMART" id="SM01217"/>
    </source>
</evidence>
<evidence type="ECO:0000313" key="6">
    <source>
        <dbReference type="Proteomes" id="UP000192343"/>
    </source>
</evidence>
<dbReference type="Proteomes" id="UP000192343">
    <property type="component" value="Unassembled WGS sequence"/>
</dbReference>
<dbReference type="Gene3D" id="2.60.40.10">
    <property type="entry name" value="Immunoglobulins"/>
    <property type="match status" value="1"/>
</dbReference>
<keyword evidence="6" id="KW-1185">Reference proteome</keyword>
<dbReference type="STRING" id="1963862.B4O97_18855"/>
<keyword evidence="3 5" id="KW-0378">Hydrolase</keyword>
<dbReference type="SUPFAM" id="SSF51445">
    <property type="entry name" value="(Trans)glycosidases"/>
    <property type="match status" value="1"/>
</dbReference>
<dbReference type="InterPro" id="IPR001764">
    <property type="entry name" value="Glyco_hydro_3_N"/>
</dbReference>
<dbReference type="InterPro" id="IPR026891">
    <property type="entry name" value="Fn3-like"/>
</dbReference>
<dbReference type="InterPro" id="IPR017853">
    <property type="entry name" value="GH"/>
</dbReference>
<dbReference type="Gene3D" id="3.20.20.300">
    <property type="entry name" value="Glycoside hydrolase, family 3, N-terminal domain"/>
    <property type="match status" value="1"/>
</dbReference>
<dbReference type="PRINTS" id="PR00133">
    <property type="entry name" value="GLHYDRLASE3"/>
</dbReference>
<dbReference type="GO" id="GO:0031222">
    <property type="term" value="P:arabinan catabolic process"/>
    <property type="evidence" value="ECO:0007669"/>
    <property type="project" value="TreeGrafter"/>
</dbReference>
<keyword evidence="2" id="KW-0732">Signal</keyword>
<evidence type="ECO:0000256" key="1">
    <source>
        <dbReference type="ARBA" id="ARBA00005336"/>
    </source>
</evidence>
<dbReference type="InterPro" id="IPR036881">
    <property type="entry name" value="Glyco_hydro_3_C_sf"/>
</dbReference>
<dbReference type="GO" id="GO:0046556">
    <property type="term" value="F:alpha-L-arabinofuranosidase activity"/>
    <property type="evidence" value="ECO:0007669"/>
    <property type="project" value="TreeGrafter"/>
</dbReference>
<dbReference type="Pfam" id="PF14310">
    <property type="entry name" value="Fn3-like"/>
    <property type="match status" value="1"/>
</dbReference>
<dbReference type="EMBL" id="MWQY01000040">
    <property type="protein sequence ID" value="ORC29875.1"/>
    <property type="molecule type" value="Genomic_DNA"/>
</dbReference>
<dbReference type="GO" id="GO:0045493">
    <property type="term" value="P:xylan catabolic process"/>
    <property type="evidence" value="ECO:0007669"/>
    <property type="project" value="InterPro"/>
</dbReference>
<dbReference type="Pfam" id="PF01915">
    <property type="entry name" value="Glyco_hydro_3_C"/>
    <property type="match status" value="1"/>
</dbReference>
<name>A0A1Y1RTY2_9SPIO</name>
<proteinExistence type="inferred from homology"/>